<name>A0A5C4SWD0_9BACL</name>
<evidence type="ECO:0000256" key="3">
    <source>
        <dbReference type="SAM" id="SignalP"/>
    </source>
</evidence>
<evidence type="ECO:0000313" key="4">
    <source>
        <dbReference type="EMBL" id="TNJ59182.1"/>
    </source>
</evidence>
<dbReference type="SUPFAM" id="SSF53850">
    <property type="entry name" value="Periplasmic binding protein-like II"/>
    <property type="match status" value="1"/>
</dbReference>
<feature type="compositionally biased region" description="Basic and acidic residues" evidence="2">
    <location>
        <begin position="25"/>
        <end position="47"/>
    </location>
</feature>
<feature type="chain" id="PRO_5039255544" description="Extracellular solute-binding protein" evidence="3">
    <location>
        <begin position="22"/>
        <end position="556"/>
    </location>
</feature>
<dbReference type="EMBL" id="VDCQ01000095">
    <property type="protein sequence ID" value="TNJ59182.1"/>
    <property type="molecule type" value="Genomic_DNA"/>
</dbReference>
<comment type="caution">
    <text evidence="4">The sequence shown here is derived from an EMBL/GenBank/DDBJ whole genome shotgun (WGS) entry which is preliminary data.</text>
</comment>
<evidence type="ECO:0000313" key="5">
    <source>
        <dbReference type="Proteomes" id="UP000307943"/>
    </source>
</evidence>
<evidence type="ECO:0000256" key="1">
    <source>
        <dbReference type="ARBA" id="ARBA00022729"/>
    </source>
</evidence>
<reference evidence="4 5" key="1">
    <citation type="submission" date="2019-05" db="EMBL/GenBank/DDBJ databases">
        <title>We sequenced the genome of Paenibacillus hemerocallicola KCTC 33185 for further insight into its adaptation and study the phylogeny of Paenibacillus.</title>
        <authorList>
            <person name="Narsing Rao M.P."/>
        </authorList>
    </citation>
    <scope>NUCLEOTIDE SEQUENCE [LARGE SCALE GENOMIC DNA]</scope>
    <source>
        <strain evidence="4 5">KCTC 33185</strain>
    </source>
</reference>
<protein>
    <recommendedName>
        <fullName evidence="6">Extracellular solute-binding protein</fullName>
    </recommendedName>
</protein>
<accession>A0A5C4SWD0</accession>
<dbReference type="OrthoDB" id="9787283at2"/>
<organism evidence="4 5">
    <name type="scientific">Paenibacillus hemerocallicola</name>
    <dbReference type="NCBI Taxonomy" id="1172614"/>
    <lineage>
        <taxon>Bacteria</taxon>
        <taxon>Bacillati</taxon>
        <taxon>Bacillota</taxon>
        <taxon>Bacilli</taxon>
        <taxon>Bacillales</taxon>
        <taxon>Paenibacillaceae</taxon>
        <taxon>Paenibacillus</taxon>
    </lineage>
</organism>
<feature type="signal peptide" evidence="3">
    <location>
        <begin position="1"/>
        <end position="21"/>
    </location>
</feature>
<dbReference type="InterPro" id="IPR050490">
    <property type="entry name" value="Bact_solute-bd_prot1"/>
</dbReference>
<dbReference type="RefSeq" id="WP_139607406.1">
    <property type="nucleotide sequence ID" value="NZ_VDCQ01000095.1"/>
</dbReference>
<dbReference type="AlphaFoldDB" id="A0A5C4SWD0"/>
<dbReference type="Gene3D" id="3.40.190.10">
    <property type="entry name" value="Periplasmic binding protein-like II"/>
    <property type="match status" value="2"/>
</dbReference>
<dbReference type="PROSITE" id="PS51257">
    <property type="entry name" value="PROKAR_LIPOPROTEIN"/>
    <property type="match status" value="1"/>
</dbReference>
<keyword evidence="1 3" id="KW-0732">Signal</keyword>
<dbReference type="PANTHER" id="PTHR43649">
    <property type="entry name" value="ARABINOSE-BINDING PROTEIN-RELATED"/>
    <property type="match status" value="1"/>
</dbReference>
<dbReference type="Proteomes" id="UP000307943">
    <property type="component" value="Unassembled WGS sequence"/>
</dbReference>
<gene>
    <name evidence="4" type="ORF">FE784_37535</name>
</gene>
<evidence type="ECO:0008006" key="6">
    <source>
        <dbReference type="Google" id="ProtNLM"/>
    </source>
</evidence>
<keyword evidence="5" id="KW-1185">Reference proteome</keyword>
<sequence>MIKRMMLPSLSAVLIAAAVLSGCGSDKETSTGEQPERVSDTTVKKDPATGLPSKYDPAIVMETVMANYSYSKFGPGDTTNNNVWTRYIKDKLGIEVRSQWDVPFAEYEQKVNLMIVSGKIPDFLGVTPTQFKQLHDAGMIEDLTDVYANYASASIKQIIDEAGAEVLNSAKMGGKLMAIPWTGVAKEGVPILWIRKDWYVKFGLTAPQSMADVLRFAELFATKDPDGNHKNDTIGMGLNKTLGDNMMVGFLNGYHAYRDIWIKDASGSLVFGDIQPDMKNALKALQTMYASGWLDQEFGVKVTNKVNESIGQGKLGMFFGNMGSASSPLQQLTPNVEWLPFPVPSVDNQAVQLQIPLNIYNYYWVVRKGVQHPEAIFPLMQTWLDLFYFNTSDDLYKRYNFDAQSGIASWMNAPIKIYKNKRAVNHLVEMKVLNSTDKDASKLTPEQRDNVNGIQKYVQGDKSFWSVYMQDGPSGTGKIAVDYLQNDRYMPTLFTGTPTPGMVQKKANLEKWRDQAFFKIIMGGSIEEFDKFVDQWKKLGGDEITKEVNDWYKANK</sequence>
<feature type="region of interest" description="Disordered" evidence="2">
    <location>
        <begin position="25"/>
        <end position="50"/>
    </location>
</feature>
<proteinExistence type="predicted"/>
<evidence type="ECO:0000256" key="2">
    <source>
        <dbReference type="SAM" id="MobiDB-lite"/>
    </source>
</evidence>
<dbReference type="PANTHER" id="PTHR43649:SF33">
    <property type="entry name" value="POLYGALACTURONAN_RHAMNOGALACTURONAN-BINDING PROTEIN YTCQ"/>
    <property type="match status" value="1"/>
</dbReference>